<evidence type="ECO:0000313" key="1">
    <source>
        <dbReference type="EMBL" id="KEQ68256.1"/>
    </source>
</evidence>
<dbReference type="EMBL" id="KL584733">
    <property type="protein sequence ID" value="KEQ68256.1"/>
    <property type="molecule type" value="Genomic_DNA"/>
</dbReference>
<dbReference type="RefSeq" id="XP_013422439.1">
    <property type="nucleotide sequence ID" value="XM_013566985.1"/>
</dbReference>
<keyword evidence="2" id="KW-1185">Reference proteome</keyword>
<organism evidence="1 2">
    <name type="scientific">Aureobasidium namibiae CBS 147.97</name>
    <dbReference type="NCBI Taxonomy" id="1043004"/>
    <lineage>
        <taxon>Eukaryota</taxon>
        <taxon>Fungi</taxon>
        <taxon>Dikarya</taxon>
        <taxon>Ascomycota</taxon>
        <taxon>Pezizomycotina</taxon>
        <taxon>Dothideomycetes</taxon>
        <taxon>Dothideomycetidae</taxon>
        <taxon>Dothideales</taxon>
        <taxon>Saccotheciaceae</taxon>
        <taxon>Aureobasidium</taxon>
    </lineage>
</organism>
<reference evidence="1 2" key="1">
    <citation type="journal article" date="2014" name="BMC Genomics">
        <title>Genome sequencing of four Aureobasidium pullulans varieties: biotechnological potential, stress tolerance, and description of new species.</title>
        <authorList>
            <person name="Gostin Ar C."/>
            <person name="Ohm R.A."/>
            <person name="Kogej T."/>
            <person name="Sonjak S."/>
            <person name="Turk M."/>
            <person name="Zajc J."/>
            <person name="Zalar P."/>
            <person name="Grube M."/>
            <person name="Sun H."/>
            <person name="Han J."/>
            <person name="Sharma A."/>
            <person name="Chiniquy J."/>
            <person name="Ngan C.Y."/>
            <person name="Lipzen A."/>
            <person name="Barry K."/>
            <person name="Grigoriev I.V."/>
            <person name="Gunde-Cimerman N."/>
        </authorList>
    </citation>
    <scope>NUCLEOTIDE SEQUENCE [LARGE SCALE GENOMIC DNA]</scope>
    <source>
        <strain evidence="1 2">CBS 147.97</strain>
    </source>
</reference>
<name>A0A074X0U6_9PEZI</name>
<protein>
    <submittedName>
        <fullName evidence="1">Uncharacterized protein</fullName>
    </submittedName>
</protein>
<gene>
    <name evidence="1" type="ORF">M436DRAFT_68322</name>
</gene>
<accession>A0A074X0U6</accession>
<sequence length="180" mass="20330">MASTGVVPRMGMELDDRIELDRFANVRPSVHSMDHDLVRLKFVVAMCAADAPSLMLFILDQSRADPQKLFFCGSGCAIQKGNGIVDLIRSFKYGRHFRFDSNLLDIGQKNRIRRRHEAEEVEGDCLSSVVDYLTLLLLHLISVWTSLFLVNAYQESWYGALGMHSAKQSARRSTRVYGCA</sequence>
<dbReference type="Proteomes" id="UP000027730">
    <property type="component" value="Unassembled WGS sequence"/>
</dbReference>
<dbReference type="HOGENOM" id="CLU_1495885_0_0_1"/>
<evidence type="ECO:0000313" key="2">
    <source>
        <dbReference type="Proteomes" id="UP000027730"/>
    </source>
</evidence>
<dbReference type="GeneID" id="25414397"/>
<proteinExistence type="predicted"/>
<dbReference type="AlphaFoldDB" id="A0A074X0U6"/>